<dbReference type="RefSeq" id="WP_127046967.1">
    <property type="nucleotide sequence ID" value="NZ_RZGZ01000001.1"/>
</dbReference>
<accession>A0A433JWZ1</accession>
<dbReference type="InterPro" id="IPR011013">
    <property type="entry name" value="Gal_mutarotase_sf_dom"/>
</dbReference>
<evidence type="ECO:0000313" key="2">
    <source>
        <dbReference type="Proteomes" id="UP000274909"/>
    </source>
</evidence>
<evidence type="ECO:0000313" key="1">
    <source>
        <dbReference type="EMBL" id="RUR03508.1"/>
    </source>
</evidence>
<dbReference type="SUPFAM" id="SSF74650">
    <property type="entry name" value="Galactose mutarotase-like"/>
    <property type="match status" value="1"/>
</dbReference>
<dbReference type="Proteomes" id="UP000274909">
    <property type="component" value="Unassembled WGS sequence"/>
</dbReference>
<organism evidence="1 2">
    <name type="scientific">Labedella endophytica</name>
    <dbReference type="NCBI Taxonomy" id="1523160"/>
    <lineage>
        <taxon>Bacteria</taxon>
        <taxon>Bacillati</taxon>
        <taxon>Actinomycetota</taxon>
        <taxon>Actinomycetes</taxon>
        <taxon>Micrococcales</taxon>
        <taxon>Microbacteriaceae</taxon>
        <taxon>Labedella</taxon>
    </lineage>
</organism>
<evidence type="ECO:0008006" key="3">
    <source>
        <dbReference type="Google" id="ProtNLM"/>
    </source>
</evidence>
<proteinExistence type="predicted"/>
<gene>
    <name evidence="1" type="ORF">ELQ94_02920</name>
</gene>
<dbReference type="Gene3D" id="2.70.98.10">
    <property type="match status" value="1"/>
</dbReference>
<dbReference type="InterPro" id="IPR014718">
    <property type="entry name" value="GH-type_carb-bd"/>
</dbReference>
<dbReference type="AlphaFoldDB" id="A0A433JWZ1"/>
<dbReference type="EMBL" id="RZGZ01000001">
    <property type="protein sequence ID" value="RUR03508.1"/>
    <property type="molecule type" value="Genomic_DNA"/>
</dbReference>
<dbReference type="GO" id="GO:0005975">
    <property type="term" value="P:carbohydrate metabolic process"/>
    <property type="evidence" value="ECO:0007669"/>
    <property type="project" value="InterPro"/>
</dbReference>
<keyword evidence="2" id="KW-1185">Reference proteome</keyword>
<protein>
    <recommendedName>
        <fullName evidence="3">Aldose 1-epimerase</fullName>
    </recommendedName>
</protein>
<comment type="caution">
    <text evidence="1">The sequence shown here is derived from an EMBL/GenBank/DDBJ whole genome shotgun (WGS) entry which is preliminary data.</text>
</comment>
<name>A0A433JWZ1_9MICO</name>
<sequence length="278" mass="29973">MAVLRHRGARAVVRLRGAHISSFVVVLDEGPREALMVAPWAPADGQALLPGSSTEWHRTYSGGWHPLIPRPLGPAEVDGIDQPYHGEAAWIDWRLSARSRRRCELTVALRTVPLRITRRVELTAGCRGARLALRTVVSNYGVDPALFGWGEHPTLSAGLFDGGVVTVGSESRAVTDAGGKDFFVAETGVRDARVTGSRTSAHLTWRGASSSHVYVWQERGATRGFPWYGRADALAIEPASQAPDLERTALGPLRLGPGESMEATMSLRIGPTSQLLTG</sequence>
<dbReference type="GO" id="GO:0003824">
    <property type="term" value="F:catalytic activity"/>
    <property type="evidence" value="ECO:0007669"/>
    <property type="project" value="InterPro"/>
</dbReference>
<dbReference type="OrthoDB" id="2528227at2"/>
<reference evidence="1 2" key="1">
    <citation type="submission" date="2018-12" db="EMBL/GenBank/DDBJ databases">
        <authorList>
            <person name="Li F."/>
        </authorList>
    </citation>
    <scope>NUCLEOTIDE SEQUENCE [LARGE SCALE GENOMIC DNA]</scope>
    <source>
        <strain evidence="1 2">EGI 6500705</strain>
    </source>
</reference>
<dbReference type="GO" id="GO:0030246">
    <property type="term" value="F:carbohydrate binding"/>
    <property type="evidence" value="ECO:0007669"/>
    <property type="project" value="InterPro"/>
</dbReference>